<reference evidence="2 3" key="1">
    <citation type="submission" date="2017-04" db="EMBL/GenBank/DDBJ databases">
        <title>The whole genome sequencing and assembly of Halobacillus mangrovi strain.</title>
        <authorList>
            <person name="Lee S.-J."/>
            <person name="Park M.-K."/>
            <person name="Kim J.-Y."/>
            <person name="Lee Y.-J."/>
            <person name="Yi H."/>
            <person name="Bahn Y.-S."/>
            <person name="Kim J.F."/>
            <person name="Lee D.-W."/>
        </authorList>
    </citation>
    <scope>NUCLEOTIDE SEQUENCE [LARGE SCALE GENOMIC DNA]</scope>
    <source>
        <strain evidence="2 3">KTB 131</strain>
    </source>
</reference>
<dbReference type="STRING" id="402384.HM131_06850"/>
<name>A0A1W5ZTF6_9BACI</name>
<feature type="repeat" description="TPR" evidence="1">
    <location>
        <begin position="23"/>
        <end position="56"/>
    </location>
</feature>
<sequence>MTTSLNSTVAEDNTNIIPFIPSGKFYFSHGIQAFQKRRFNAAVKWLKKAIETAPDEPLYPCQLSVVYTEVGSYHAANQLLTEVLAKFGKEYVDCYYLMANNYAHLGLLNDAKKYVETYLEQQEDGEFEEAANQLLEMLNSLEESEDEDEDDWAFDDEDELLVYQETAFYHLEHEEWEHALTVLQEMMQLFPEFKLAKHKYAYALFMNGEQQEAMDIEEEWLEKNPGNIQSHVNLATFLLKQGLKEKAHVHIELLKNVFPMHEQQKLAVAETLARAGLYQEAVERFNVLRDKQVVRRRVYYKWYSIAAYHTGNPSKALTLWEKGCQQFPSLSKEGGPWMEQ</sequence>
<protein>
    <submittedName>
        <fullName evidence="2">Uncharacterized protein</fullName>
    </submittedName>
</protein>
<dbReference type="RefSeq" id="WP_085029048.1">
    <property type="nucleotide sequence ID" value="NZ_CP020772.1"/>
</dbReference>
<organism evidence="2 3">
    <name type="scientific">Halobacillus mangrovi</name>
    <dbReference type="NCBI Taxonomy" id="402384"/>
    <lineage>
        <taxon>Bacteria</taxon>
        <taxon>Bacillati</taxon>
        <taxon>Bacillota</taxon>
        <taxon>Bacilli</taxon>
        <taxon>Bacillales</taxon>
        <taxon>Bacillaceae</taxon>
        <taxon>Halobacillus</taxon>
    </lineage>
</organism>
<dbReference type="InterPro" id="IPR019734">
    <property type="entry name" value="TPR_rpt"/>
</dbReference>
<dbReference type="EMBL" id="CP020772">
    <property type="protein sequence ID" value="ARI76569.1"/>
    <property type="molecule type" value="Genomic_DNA"/>
</dbReference>
<evidence type="ECO:0000313" key="3">
    <source>
        <dbReference type="Proteomes" id="UP000192527"/>
    </source>
</evidence>
<dbReference type="KEGG" id="hmn:HM131_06850"/>
<proteinExistence type="predicted"/>
<dbReference type="OrthoDB" id="600613at2"/>
<dbReference type="InterPro" id="IPR011990">
    <property type="entry name" value="TPR-like_helical_dom_sf"/>
</dbReference>
<keyword evidence="1" id="KW-0802">TPR repeat</keyword>
<evidence type="ECO:0000256" key="1">
    <source>
        <dbReference type="PROSITE-ProRule" id="PRU00339"/>
    </source>
</evidence>
<accession>A0A1W5ZTF6</accession>
<dbReference type="SUPFAM" id="SSF48452">
    <property type="entry name" value="TPR-like"/>
    <property type="match status" value="2"/>
</dbReference>
<dbReference type="AlphaFoldDB" id="A0A1W5ZTF6"/>
<gene>
    <name evidence="2" type="ORF">HM131_06850</name>
</gene>
<dbReference type="Proteomes" id="UP000192527">
    <property type="component" value="Chromosome"/>
</dbReference>
<dbReference type="Gene3D" id="1.25.40.10">
    <property type="entry name" value="Tetratricopeptide repeat domain"/>
    <property type="match status" value="2"/>
</dbReference>
<keyword evidence="3" id="KW-1185">Reference proteome</keyword>
<dbReference type="PROSITE" id="PS50005">
    <property type="entry name" value="TPR"/>
    <property type="match status" value="1"/>
</dbReference>
<evidence type="ECO:0000313" key="2">
    <source>
        <dbReference type="EMBL" id="ARI76569.1"/>
    </source>
</evidence>